<evidence type="ECO:0008006" key="11">
    <source>
        <dbReference type="Google" id="ProtNLM"/>
    </source>
</evidence>
<dbReference type="Proteomes" id="UP000261520">
    <property type="component" value="Unplaced"/>
</dbReference>
<dbReference type="GO" id="GO:0005789">
    <property type="term" value="C:endoplasmic reticulum membrane"/>
    <property type="evidence" value="ECO:0007669"/>
    <property type="project" value="UniProtKB-SubCell"/>
</dbReference>
<keyword evidence="5 8" id="KW-1133">Transmembrane helix</keyword>
<dbReference type="PANTHER" id="PTHR13906">
    <property type="entry name" value="PORCUPINE"/>
    <property type="match status" value="1"/>
</dbReference>
<keyword evidence="2" id="KW-0808">Transferase</keyword>
<keyword evidence="3 8" id="KW-0812">Transmembrane</keyword>
<proteinExistence type="predicted"/>
<evidence type="ECO:0000256" key="1">
    <source>
        <dbReference type="ARBA" id="ARBA00004477"/>
    </source>
</evidence>
<evidence type="ECO:0000256" key="3">
    <source>
        <dbReference type="ARBA" id="ARBA00022692"/>
    </source>
</evidence>
<feature type="transmembrane region" description="Helical" evidence="8">
    <location>
        <begin position="58"/>
        <end position="85"/>
    </location>
</feature>
<dbReference type="GO" id="GO:1990698">
    <property type="term" value="F:palmitoleoyltransferase activity"/>
    <property type="evidence" value="ECO:0007669"/>
    <property type="project" value="TreeGrafter"/>
</dbReference>
<reference evidence="9" key="1">
    <citation type="submission" date="2025-08" db="UniProtKB">
        <authorList>
            <consortium name="Ensembl"/>
        </authorList>
    </citation>
    <scope>IDENTIFICATION</scope>
</reference>
<name>A0A3B4B0N6_9GOBI</name>
<keyword evidence="10" id="KW-1185">Reference proteome</keyword>
<dbReference type="PANTHER" id="PTHR13906:SF23">
    <property type="entry name" value="PORCUPINE O-ACYLTRANSFERASE LIKE"/>
    <property type="match status" value="1"/>
</dbReference>
<dbReference type="InterPro" id="IPR004299">
    <property type="entry name" value="MBOAT_fam"/>
</dbReference>
<evidence type="ECO:0000256" key="8">
    <source>
        <dbReference type="SAM" id="Phobius"/>
    </source>
</evidence>
<feature type="transmembrane region" description="Helical" evidence="8">
    <location>
        <begin position="28"/>
        <end position="46"/>
    </location>
</feature>
<feature type="transmembrane region" description="Helical" evidence="8">
    <location>
        <begin position="241"/>
        <end position="260"/>
    </location>
</feature>
<dbReference type="InterPro" id="IPR049941">
    <property type="entry name" value="LPLAT_7/PORCN-like"/>
</dbReference>
<dbReference type="Ensembl" id="ENSPMGT00000023614.1">
    <property type="protein sequence ID" value="ENSPMGP00000022171.1"/>
    <property type="gene ID" value="ENSPMGG00000017900.1"/>
</dbReference>
<evidence type="ECO:0000256" key="5">
    <source>
        <dbReference type="ARBA" id="ARBA00022989"/>
    </source>
</evidence>
<evidence type="ECO:0000256" key="7">
    <source>
        <dbReference type="ARBA" id="ARBA00023315"/>
    </source>
</evidence>
<dbReference type="GO" id="GO:0061355">
    <property type="term" value="P:Wnt protein secretion"/>
    <property type="evidence" value="ECO:0007669"/>
    <property type="project" value="TreeGrafter"/>
</dbReference>
<evidence type="ECO:0000313" key="9">
    <source>
        <dbReference type="Ensembl" id="ENSPMGP00000022171.1"/>
    </source>
</evidence>
<dbReference type="AlphaFoldDB" id="A0A3B4B0N6"/>
<keyword evidence="4" id="KW-0256">Endoplasmic reticulum</keyword>
<dbReference type="GO" id="GO:0017147">
    <property type="term" value="F:Wnt-protein binding"/>
    <property type="evidence" value="ECO:0007669"/>
    <property type="project" value="TreeGrafter"/>
</dbReference>
<keyword evidence="6 8" id="KW-0472">Membrane</keyword>
<reference evidence="9" key="2">
    <citation type="submission" date="2025-09" db="UniProtKB">
        <authorList>
            <consortium name="Ensembl"/>
        </authorList>
    </citation>
    <scope>IDENTIFICATION</scope>
</reference>
<evidence type="ECO:0000313" key="10">
    <source>
        <dbReference type="Proteomes" id="UP000261520"/>
    </source>
</evidence>
<organism evidence="9 10">
    <name type="scientific">Periophthalmus magnuspinnatus</name>
    <dbReference type="NCBI Taxonomy" id="409849"/>
    <lineage>
        <taxon>Eukaryota</taxon>
        <taxon>Metazoa</taxon>
        <taxon>Chordata</taxon>
        <taxon>Craniata</taxon>
        <taxon>Vertebrata</taxon>
        <taxon>Euteleostomi</taxon>
        <taxon>Actinopterygii</taxon>
        <taxon>Neopterygii</taxon>
        <taxon>Teleostei</taxon>
        <taxon>Neoteleostei</taxon>
        <taxon>Acanthomorphata</taxon>
        <taxon>Gobiaria</taxon>
        <taxon>Gobiiformes</taxon>
        <taxon>Gobioidei</taxon>
        <taxon>Gobiidae</taxon>
        <taxon>Oxudercinae</taxon>
        <taxon>Periophthalmus</taxon>
    </lineage>
</organism>
<dbReference type="GO" id="GO:0030258">
    <property type="term" value="P:lipid modification"/>
    <property type="evidence" value="ECO:0007669"/>
    <property type="project" value="TreeGrafter"/>
</dbReference>
<sequence>MVVAMKVISLAFDLDSGAVSQMPSLPQFLGYVLFVGSAVFGPWTSFSHYMNAVDGKALVSQIVVFLVDISIVPSSCIHLKCWFLVVCRWLRAYENAVSFHFSNYFVGHLSEVTSMLAGAGFTQDKEQTRWDMRVVIPLHVELPRSLVLVVTSWNIPMSQWLKTYVFKNAMRLGTFSAILVTYTASALLHGLSFHLGAVLLSLGFLTYTEHVLRKKLAAILSGCVLSRPCPSGCSHQHKKDFWVVGLNLCFSFLAVLHLTYLGSMFDPGLMEEEGYAAAHTLQRWSELHWTSHWIVILSWIISHII</sequence>
<protein>
    <recommendedName>
        <fullName evidence="11">Porcupine O-acyltransferase like</fullName>
    </recommendedName>
</protein>
<accession>A0A3B4B0N6</accession>
<feature type="transmembrane region" description="Helical" evidence="8">
    <location>
        <begin position="175"/>
        <end position="205"/>
    </location>
</feature>
<evidence type="ECO:0000256" key="4">
    <source>
        <dbReference type="ARBA" id="ARBA00022824"/>
    </source>
</evidence>
<keyword evidence="7" id="KW-0012">Acyltransferase</keyword>
<comment type="subcellular location">
    <subcellularLocation>
        <location evidence="1">Endoplasmic reticulum membrane</location>
        <topology evidence="1">Multi-pass membrane protein</topology>
    </subcellularLocation>
</comment>
<dbReference type="Pfam" id="PF03062">
    <property type="entry name" value="MBOAT"/>
    <property type="match status" value="1"/>
</dbReference>
<evidence type="ECO:0000256" key="6">
    <source>
        <dbReference type="ARBA" id="ARBA00023136"/>
    </source>
</evidence>
<evidence type="ECO:0000256" key="2">
    <source>
        <dbReference type="ARBA" id="ARBA00022679"/>
    </source>
</evidence>